<feature type="compositionally biased region" description="Basic and acidic residues" evidence="1">
    <location>
        <begin position="37"/>
        <end position="58"/>
    </location>
</feature>
<dbReference type="RefSeq" id="WP_044300070.1">
    <property type="nucleotide sequence ID" value="NZ_CAEUHN010000012.1"/>
</dbReference>
<keyword evidence="3" id="KW-0732">Signal</keyword>
<keyword evidence="2" id="KW-1133">Transmembrane helix</keyword>
<gene>
    <name evidence="4" type="ORF">EE52_0207455</name>
</gene>
<feature type="compositionally biased region" description="Polar residues" evidence="1">
    <location>
        <begin position="106"/>
        <end position="122"/>
    </location>
</feature>
<reference evidence="4" key="2">
    <citation type="submission" date="2014-07" db="EMBL/GenBank/DDBJ databases">
        <title>Genetics and epidemiology of antimicrobial resistance in B. fragilis group.</title>
        <authorList>
            <person name="Sydenham T.V."/>
            <person name="Hasman H."/>
            <person name="Kemp M."/>
            <person name="Justesen U.S."/>
        </authorList>
    </citation>
    <scope>NUCLEOTIDE SEQUENCE [LARGE SCALE GENOMIC DNA]</scope>
    <source>
        <strain evidence="4">DCMOUH0018B</strain>
    </source>
</reference>
<organism evidence="4">
    <name type="scientific">Bacteroides fragilis</name>
    <dbReference type="NCBI Taxonomy" id="817"/>
    <lineage>
        <taxon>Bacteria</taxon>
        <taxon>Pseudomonadati</taxon>
        <taxon>Bacteroidota</taxon>
        <taxon>Bacteroidia</taxon>
        <taxon>Bacteroidales</taxon>
        <taxon>Bacteroidaceae</taxon>
        <taxon>Bacteroides</taxon>
    </lineage>
</organism>
<accession>A0A0I9SBF3</accession>
<proteinExistence type="predicted"/>
<feature type="compositionally biased region" description="Basic and acidic residues" evidence="1">
    <location>
        <begin position="87"/>
        <end position="105"/>
    </location>
</feature>
<evidence type="ECO:0000256" key="3">
    <source>
        <dbReference type="SAM" id="SignalP"/>
    </source>
</evidence>
<feature type="transmembrane region" description="Helical" evidence="2">
    <location>
        <begin position="141"/>
        <end position="163"/>
    </location>
</feature>
<keyword evidence="2" id="KW-0472">Membrane</keyword>
<feature type="chain" id="PRO_5044366470" description="Lipoprotein" evidence="3">
    <location>
        <begin position="24"/>
        <end position="167"/>
    </location>
</feature>
<evidence type="ECO:0008006" key="5">
    <source>
        <dbReference type="Google" id="ProtNLM"/>
    </source>
</evidence>
<evidence type="ECO:0000256" key="1">
    <source>
        <dbReference type="SAM" id="MobiDB-lite"/>
    </source>
</evidence>
<reference evidence="4" key="1">
    <citation type="book" date="2014" name="THE 24TH EUROPEAN CONGRESS OF CLINICAL MICROBIOLOGY AND INFECTIOUS DISEASES" publisher="ECCMID 2014" city="Barcelona, Spain">
        <title>Identification of resistance genes in three multidrug-resistant Bacteroides fragilis isolates by whole genome sequencing.</title>
        <editorList>
            <person name="Unknown"/>
            <person name="A."/>
        </editorList>
        <authorList>
            <person name="Sydenham T.V."/>
            <person name="Hasman H."/>
            <person name="Wang M."/>
            <person name="Soki J."/>
            <person name="Nagy E."/>
            <person name="Justesen U.S."/>
        </authorList>
    </citation>
    <scope>NUCLEOTIDE SEQUENCE</scope>
    <source>
        <strain evidence="4">DCMOUH0018B</strain>
    </source>
</reference>
<protein>
    <recommendedName>
        <fullName evidence="5">Lipoprotein</fullName>
    </recommendedName>
</protein>
<sequence>MKYLLYIIVLLSAAWFSSCGSHKSNMKQETSINTESNHQRKDTASFSEQVKKAEREDVTETVEEVTTVYDTSLPVDSTTGTPPVLSETRKTTRRESGKQSQEDKSTSLNQSTDVNNNQKTAVQDSKEKDKQKDETTVPRQIGGIICALAVLVVVIIVGWMLYISRKK</sequence>
<dbReference type="EMBL" id="JMZZ02000103">
    <property type="protein sequence ID" value="KFX75281.1"/>
    <property type="molecule type" value="Genomic_DNA"/>
</dbReference>
<dbReference type="PATRIC" id="fig|817.53.peg.1543"/>
<comment type="caution">
    <text evidence="4">The sequence shown here is derived from an EMBL/GenBank/DDBJ whole genome shotgun (WGS) entry which is preliminary data.</text>
</comment>
<feature type="compositionally biased region" description="Basic and acidic residues" evidence="1">
    <location>
        <begin position="124"/>
        <end position="136"/>
    </location>
</feature>
<evidence type="ECO:0000313" key="4">
    <source>
        <dbReference type="EMBL" id="KFX75281.1"/>
    </source>
</evidence>
<feature type="region of interest" description="Disordered" evidence="1">
    <location>
        <begin position="24"/>
        <end position="136"/>
    </location>
</feature>
<keyword evidence="2" id="KW-0812">Transmembrane</keyword>
<feature type="signal peptide" evidence="3">
    <location>
        <begin position="1"/>
        <end position="23"/>
    </location>
</feature>
<name>A0A0I9SBF3_BACFG</name>
<dbReference type="AlphaFoldDB" id="A0A0I9SBF3"/>
<feature type="compositionally biased region" description="Polar residues" evidence="1">
    <location>
        <begin position="24"/>
        <end position="36"/>
    </location>
</feature>
<dbReference type="PROSITE" id="PS51257">
    <property type="entry name" value="PROKAR_LIPOPROTEIN"/>
    <property type="match status" value="1"/>
</dbReference>
<evidence type="ECO:0000256" key="2">
    <source>
        <dbReference type="SAM" id="Phobius"/>
    </source>
</evidence>